<gene>
    <name evidence="2" type="ORF">ABO01nite_06320</name>
</gene>
<proteinExistence type="predicted"/>
<dbReference type="AlphaFoldDB" id="A0AAN4R1N7"/>
<dbReference type="EMBL" id="BJVS01000001">
    <property type="protein sequence ID" value="GEL52625.1"/>
    <property type="molecule type" value="Genomic_DNA"/>
</dbReference>
<name>A0AAN4R1N7_9PROT</name>
<evidence type="ECO:0000313" key="2">
    <source>
        <dbReference type="EMBL" id="GEL52625.1"/>
    </source>
</evidence>
<evidence type="ECO:0000256" key="1">
    <source>
        <dbReference type="SAM" id="MobiDB-lite"/>
    </source>
</evidence>
<evidence type="ECO:0000313" key="3">
    <source>
        <dbReference type="Proteomes" id="UP000321287"/>
    </source>
</evidence>
<protein>
    <submittedName>
        <fullName evidence="2">Uncharacterized protein</fullName>
    </submittedName>
</protein>
<organism evidence="2 3">
    <name type="scientific">Asaia bogorensis NBRC 16594</name>
    <dbReference type="NCBI Taxonomy" id="1231624"/>
    <lineage>
        <taxon>Bacteria</taxon>
        <taxon>Pseudomonadati</taxon>
        <taxon>Pseudomonadota</taxon>
        <taxon>Alphaproteobacteria</taxon>
        <taxon>Acetobacterales</taxon>
        <taxon>Acetobacteraceae</taxon>
        <taxon>Asaia</taxon>
    </lineage>
</organism>
<reference evidence="2 3" key="1">
    <citation type="submission" date="2019-07" db="EMBL/GenBank/DDBJ databases">
        <title>Whole genome shotgun sequence of Asaia bogorensis NBRC 16594.</title>
        <authorList>
            <person name="Hosoyama A."/>
            <person name="Uohara A."/>
            <person name="Ohji S."/>
            <person name="Ichikawa N."/>
        </authorList>
    </citation>
    <scope>NUCLEOTIDE SEQUENCE [LARGE SCALE GENOMIC DNA]</scope>
    <source>
        <strain evidence="2 3">NBRC 16594</strain>
    </source>
</reference>
<keyword evidence="3" id="KW-1185">Reference proteome</keyword>
<comment type="caution">
    <text evidence="2">The sequence shown here is derived from an EMBL/GenBank/DDBJ whole genome shotgun (WGS) entry which is preliminary data.</text>
</comment>
<accession>A0AAN4R1N7</accession>
<sequence>MDAKAPARKLLVARSNIGQGLMGCRREDGGRLGESPLSHGLVGECRSGGDPEKGKADKQASSRQWGNGIWAHGGLSESV</sequence>
<feature type="compositionally biased region" description="Basic and acidic residues" evidence="1">
    <location>
        <begin position="47"/>
        <end position="60"/>
    </location>
</feature>
<dbReference type="Proteomes" id="UP000321287">
    <property type="component" value="Unassembled WGS sequence"/>
</dbReference>
<feature type="region of interest" description="Disordered" evidence="1">
    <location>
        <begin position="22"/>
        <end position="79"/>
    </location>
</feature>